<dbReference type="SUPFAM" id="SSF56112">
    <property type="entry name" value="Protein kinase-like (PK-like)"/>
    <property type="match status" value="1"/>
</dbReference>
<dbReference type="PROSITE" id="PS50011">
    <property type="entry name" value="PROTEIN_KINASE_DOM"/>
    <property type="match status" value="1"/>
</dbReference>
<evidence type="ECO:0000313" key="4">
    <source>
        <dbReference type="Proteomes" id="UP001642464"/>
    </source>
</evidence>
<proteinExistence type="predicted"/>
<dbReference type="EMBL" id="CAXAMM010005291">
    <property type="protein sequence ID" value="CAK9006743.1"/>
    <property type="molecule type" value="Genomic_DNA"/>
</dbReference>
<dbReference type="InterPro" id="IPR000719">
    <property type="entry name" value="Prot_kinase_dom"/>
</dbReference>
<accession>A0ABP0IXF4</accession>
<sequence length="710" mass="79239">MWLPTQNPGGFRVQPGLVCQETWAGRSGACSDLWGVGLVVHVLLLRQLPFGLQHCEGRVAVWDAIRTGAVASSNANVSKEAMYILGQLLEKEPLLRATSSEALQCEWLNRSRASSDLRTPTPGARKTVAKAVQQRKVQLPVETERWEERRHLEFRSTFINRLLGTSVQATVSDHTGLGGERLVTRWFEALQGSLPSLVVFHIKALVAIPCCIFSGCSVLQHSTFLLVLTMWALLTASALTAALAACEDGNCDVSNLLQKHRHQSMGAESKAKAATSVALEASSWAILELTEYQVEGSWDWWSEGDIYAHVEVNPSKFAYKSEVRYDQNKGDLDMQIYLPTDVGTIKVSLYDHHEVLSHDLVGTSTFNPATDCGAEDVCSFTLKFRSTETVVEEVARLQGRWIRGGALRAHAEECNKRGTFVHFEEETREKSTYKLYSVKAEGIENELFYARNGSVFPASLHGVHWMDQRGTSLRKRGKYEEEPDYKQVCALSAEEVFMHFGEAAWNPKTKCATGVRQYGGSPLSGHWSWLDEGGVTSTQWANGNGWNMKYDFCFRDEEMTFIDVMIRISLSRILSDTLGLPSLFPPHVEVTLPTWLNGVSMKKTKFGWDRLTTIGPSWLRTLIRTTFDSGIIQSVFGMGVGLGEDWPFLSGGMECHYPLLQIVDGHGQRGKYYQDYLEYINNGTSCTTPTFDCQVNQAPGTVVIGRLEPF</sequence>
<protein>
    <recommendedName>
        <fullName evidence="2">Protein kinase domain-containing protein</fullName>
    </recommendedName>
</protein>
<gene>
    <name evidence="3" type="ORF">SCF082_LOCUS9156</name>
</gene>
<evidence type="ECO:0000256" key="1">
    <source>
        <dbReference type="SAM" id="Phobius"/>
    </source>
</evidence>
<organism evidence="3 4">
    <name type="scientific">Durusdinium trenchii</name>
    <dbReference type="NCBI Taxonomy" id="1381693"/>
    <lineage>
        <taxon>Eukaryota</taxon>
        <taxon>Sar</taxon>
        <taxon>Alveolata</taxon>
        <taxon>Dinophyceae</taxon>
        <taxon>Suessiales</taxon>
        <taxon>Symbiodiniaceae</taxon>
        <taxon>Durusdinium</taxon>
    </lineage>
</organism>
<comment type="caution">
    <text evidence="3">The sequence shown here is derived from an EMBL/GenBank/DDBJ whole genome shotgun (WGS) entry which is preliminary data.</text>
</comment>
<feature type="domain" description="Protein kinase" evidence="2">
    <location>
        <begin position="1"/>
        <end position="108"/>
    </location>
</feature>
<feature type="transmembrane region" description="Helical" evidence="1">
    <location>
        <begin position="197"/>
        <end position="216"/>
    </location>
</feature>
<keyword evidence="1" id="KW-0472">Membrane</keyword>
<dbReference type="Gene3D" id="1.10.510.10">
    <property type="entry name" value="Transferase(Phosphotransferase) domain 1"/>
    <property type="match status" value="1"/>
</dbReference>
<evidence type="ECO:0000313" key="3">
    <source>
        <dbReference type="EMBL" id="CAK9006743.1"/>
    </source>
</evidence>
<keyword evidence="4" id="KW-1185">Reference proteome</keyword>
<feature type="transmembrane region" description="Helical" evidence="1">
    <location>
        <begin position="223"/>
        <end position="245"/>
    </location>
</feature>
<dbReference type="Proteomes" id="UP001642464">
    <property type="component" value="Unassembled WGS sequence"/>
</dbReference>
<keyword evidence="1" id="KW-0812">Transmembrane</keyword>
<keyword evidence="1" id="KW-1133">Transmembrane helix</keyword>
<name>A0ABP0IXF4_9DINO</name>
<reference evidence="3 4" key="1">
    <citation type="submission" date="2024-02" db="EMBL/GenBank/DDBJ databases">
        <authorList>
            <person name="Chen Y."/>
            <person name="Shah S."/>
            <person name="Dougan E. K."/>
            <person name="Thang M."/>
            <person name="Chan C."/>
        </authorList>
    </citation>
    <scope>NUCLEOTIDE SEQUENCE [LARGE SCALE GENOMIC DNA]</scope>
</reference>
<dbReference type="InterPro" id="IPR011009">
    <property type="entry name" value="Kinase-like_dom_sf"/>
</dbReference>
<evidence type="ECO:0000259" key="2">
    <source>
        <dbReference type="PROSITE" id="PS50011"/>
    </source>
</evidence>